<dbReference type="AlphaFoldDB" id="A0A443KCC1"/>
<organism evidence="1 2">
    <name type="scientific">Paenirhodobacter populi</name>
    <dbReference type="NCBI Taxonomy" id="2306993"/>
    <lineage>
        <taxon>Bacteria</taxon>
        <taxon>Pseudomonadati</taxon>
        <taxon>Pseudomonadota</taxon>
        <taxon>Alphaproteobacteria</taxon>
        <taxon>Rhodobacterales</taxon>
        <taxon>Rhodobacter group</taxon>
        <taxon>Paenirhodobacter</taxon>
    </lineage>
</organism>
<dbReference type="Proteomes" id="UP000284451">
    <property type="component" value="Unassembled WGS sequence"/>
</dbReference>
<sequence>MSSVYNPENFVGRVNLAASYISSSRNTSRSFDTCFEMYDGDAVSTALYRRVQKNPSSKLAQNIWRYLSQNTVIPTALENAHRIDLTAWARELREQREAAWKAKLAEGAERTAQDDALTA</sequence>
<reference evidence="1 2" key="1">
    <citation type="submission" date="2019-01" db="EMBL/GenBank/DDBJ databases">
        <title>Sinorhodobacter populi sp. nov. isolated from the symptomatic bark tissue of Populus euramericana canker.</title>
        <authorList>
            <person name="Xu G."/>
        </authorList>
    </citation>
    <scope>NUCLEOTIDE SEQUENCE [LARGE SCALE GENOMIC DNA]</scope>
    <source>
        <strain evidence="1 2">07D10-4-3</strain>
    </source>
</reference>
<dbReference type="EMBL" id="SAUY01000015">
    <property type="protein sequence ID" value="RWR30451.1"/>
    <property type="molecule type" value="Genomic_DNA"/>
</dbReference>
<protein>
    <submittedName>
        <fullName evidence="1">Uncharacterized protein</fullName>
    </submittedName>
</protein>
<evidence type="ECO:0000313" key="1">
    <source>
        <dbReference type="EMBL" id="RWR30451.1"/>
    </source>
</evidence>
<reference evidence="1 2" key="2">
    <citation type="submission" date="2019-01" db="EMBL/GenBank/DDBJ databases">
        <authorList>
            <person name="Li Y."/>
        </authorList>
    </citation>
    <scope>NUCLEOTIDE SEQUENCE [LARGE SCALE GENOMIC DNA]</scope>
    <source>
        <strain evidence="1 2">07D10-4-3</strain>
    </source>
</reference>
<comment type="caution">
    <text evidence="1">The sequence shown here is derived from an EMBL/GenBank/DDBJ whole genome shotgun (WGS) entry which is preliminary data.</text>
</comment>
<evidence type="ECO:0000313" key="2">
    <source>
        <dbReference type="Proteomes" id="UP000284451"/>
    </source>
</evidence>
<name>A0A443KCC1_9RHOB</name>
<proteinExistence type="predicted"/>
<gene>
    <name evidence="1" type="ORF">D2T29_12325</name>
</gene>
<accession>A0A443KCC1</accession>
<dbReference type="RefSeq" id="WP_128232657.1">
    <property type="nucleotide sequence ID" value="NZ_SAUY01000015.1"/>
</dbReference>